<protein>
    <submittedName>
        <fullName evidence="2">Uncharacterized protein</fullName>
    </submittedName>
</protein>
<dbReference type="EMBL" id="DVJI01000012">
    <property type="protein sequence ID" value="HIS71100.1"/>
    <property type="molecule type" value="Genomic_DNA"/>
</dbReference>
<proteinExistence type="predicted"/>
<organism evidence="2 3">
    <name type="scientific">Candidatus Enterousia intestinigallinarum</name>
    <dbReference type="NCBI Taxonomy" id="2840790"/>
    <lineage>
        <taxon>Bacteria</taxon>
        <taxon>Pseudomonadati</taxon>
        <taxon>Pseudomonadota</taxon>
        <taxon>Alphaproteobacteria</taxon>
        <taxon>Candidatus Enterousia</taxon>
    </lineage>
</organism>
<sequence length="122" mass="12619">MKRILILFALYATMPAMAIQVKPPVQLVSSPSTSCPDGYIAIEEEYMTIADSACPTGYVSAGTADSCLVSSPAGACIMYAPANTTYSDRTGSYVFTQACPMTDGVSGGLPVIGGGQVIRPLP</sequence>
<dbReference type="Proteomes" id="UP000886742">
    <property type="component" value="Unassembled WGS sequence"/>
</dbReference>
<feature type="chain" id="PRO_5039159156" evidence="1">
    <location>
        <begin position="19"/>
        <end position="122"/>
    </location>
</feature>
<keyword evidence="1" id="KW-0732">Signal</keyword>
<reference evidence="2" key="1">
    <citation type="submission" date="2020-10" db="EMBL/GenBank/DDBJ databases">
        <authorList>
            <person name="Gilroy R."/>
        </authorList>
    </citation>
    <scope>NUCLEOTIDE SEQUENCE</scope>
    <source>
        <strain evidence="2">ChiGjej3B3-5194</strain>
    </source>
</reference>
<accession>A0A9D1FGR6</accession>
<dbReference type="AlphaFoldDB" id="A0A9D1FGR6"/>
<name>A0A9D1FGR6_9PROT</name>
<gene>
    <name evidence="2" type="ORF">IAD02_03915</name>
</gene>
<evidence type="ECO:0000313" key="2">
    <source>
        <dbReference type="EMBL" id="HIS71100.1"/>
    </source>
</evidence>
<feature type="signal peptide" evidence="1">
    <location>
        <begin position="1"/>
        <end position="18"/>
    </location>
</feature>
<evidence type="ECO:0000256" key="1">
    <source>
        <dbReference type="SAM" id="SignalP"/>
    </source>
</evidence>
<reference evidence="2" key="2">
    <citation type="journal article" date="2021" name="PeerJ">
        <title>Extensive microbial diversity within the chicken gut microbiome revealed by metagenomics and culture.</title>
        <authorList>
            <person name="Gilroy R."/>
            <person name="Ravi A."/>
            <person name="Getino M."/>
            <person name="Pursley I."/>
            <person name="Horton D.L."/>
            <person name="Alikhan N.F."/>
            <person name="Baker D."/>
            <person name="Gharbi K."/>
            <person name="Hall N."/>
            <person name="Watson M."/>
            <person name="Adriaenssens E.M."/>
            <person name="Foster-Nyarko E."/>
            <person name="Jarju S."/>
            <person name="Secka A."/>
            <person name="Antonio M."/>
            <person name="Oren A."/>
            <person name="Chaudhuri R.R."/>
            <person name="La Ragione R."/>
            <person name="Hildebrand F."/>
            <person name="Pallen M.J."/>
        </authorList>
    </citation>
    <scope>NUCLEOTIDE SEQUENCE</scope>
    <source>
        <strain evidence="2">ChiGjej3B3-5194</strain>
    </source>
</reference>
<evidence type="ECO:0000313" key="3">
    <source>
        <dbReference type="Proteomes" id="UP000886742"/>
    </source>
</evidence>
<comment type="caution">
    <text evidence="2">The sequence shown here is derived from an EMBL/GenBank/DDBJ whole genome shotgun (WGS) entry which is preliminary data.</text>
</comment>